<gene>
    <name evidence="2" type="ORF">SAMN04488123_103194</name>
</gene>
<feature type="transmembrane region" description="Helical" evidence="1">
    <location>
        <begin position="6"/>
        <end position="21"/>
    </location>
</feature>
<evidence type="ECO:0000313" key="2">
    <source>
        <dbReference type="EMBL" id="SDI57370.1"/>
    </source>
</evidence>
<reference evidence="2 3" key="1">
    <citation type="submission" date="2016-10" db="EMBL/GenBank/DDBJ databases">
        <authorList>
            <person name="de Groot N.N."/>
        </authorList>
    </citation>
    <scope>NUCLEOTIDE SEQUENCE [LARGE SCALE GENOMIC DNA]</scope>
    <source>
        <strain evidence="2 3">DSM 21771</strain>
    </source>
</reference>
<evidence type="ECO:0000256" key="1">
    <source>
        <dbReference type="SAM" id="Phobius"/>
    </source>
</evidence>
<name>A0A1G8LQ82_9BACI</name>
<dbReference type="Proteomes" id="UP000198853">
    <property type="component" value="Unassembled WGS sequence"/>
</dbReference>
<dbReference type="AlphaFoldDB" id="A0A1G8LQ82"/>
<protein>
    <recommendedName>
        <fullName evidence="4">Holin-like Toxin (Hol-Tox)</fullName>
    </recommendedName>
</protein>
<keyword evidence="1" id="KW-0472">Membrane</keyword>
<evidence type="ECO:0008006" key="4">
    <source>
        <dbReference type="Google" id="ProtNLM"/>
    </source>
</evidence>
<proteinExistence type="predicted"/>
<keyword evidence="1" id="KW-1133">Transmembrane helix</keyword>
<keyword evidence="1" id="KW-0812">Transmembrane</keyword>
<keyword evidence="3" id="KW-1185">Reference proteome</keyword>
<sequence length="29" mass="3290">MITYDTAMLCVAVATLVLLMMKNDDEKKK</sequence>
<organism evidence="2 3">
    <name type="scientific">Natribacillus halophilus</name>
    <dbReference type="NCBI Taxonomy" id="549003"/>
    <lineage>
        <taxon>Bacteria</taxon>
        <taxon>Bacillati</taxon>
        <taxon>Bacillota</taxon>
        <taxon>Bacilli</taxon>
        <taxon>Bacillales</taxon>
        <taxon>Bacillaceae</taxon>
        <taxon>Natribacillus</taxon>
    </lineage>
</organism>
<accession>A0A1G8LQ82</accession>
<dbReference type="EMBL" id="FNEN01000003">
    <property type="protein sequence ID" value="SDI57370.1"/>
    <property type="molecule type" value="Genomic_DNA"/>
</dbReference>
<evidence type="ECO:0000313" key="3">
    <source>
        <dbReference type="Proteomes" id="UP000198853"/>
    </source>
</evidence>